<gene>
    <name evidence="1" type="ORF">HMPREF9141_0180</name>
</gene>
<reference evidence="1 2" key="1">
    <citation type="submission" date="2011-01" db="EMBL/GenBank/DDBJ databases">
        <authorList>
            <person name="Muzny D."/>
            <person name="Qin X."/>
            <person name="Deng J."/>
            <person name="Jiang H."/>
            <person name="Liu Y."/>
            <person name="Qu J."/>
            <person name="Song X.-Z."/>
            <person name="Zhang L."/>
            <person name="Thornton R."/>
            <person name="Coyle M."/>
            <person name="Francisco L."/>
            <person name="Jackson L."/>
            <person name="Javaid M."/>
            <person name="Korchina V."/>
            <person name="Kovar C."/>
            <person name="Mata R."/>
            <person name="Mathew T."/>
            <person name="Ngo R."/>
            <person name="Nguyen L."/>
            <person name="Nguyen N."/>
            <person name="Okwuonu G."/>
            <person name="Ongeri F."/>
            <person name="Pham C."/>
            <person name="Simmons D."/>
            <person name="Wilczek-Boney K."/>
            <person name="Hale W."/>
            <person name="Jakkamsetti A."/>
            <person name="Pham P."/>
            <person name="Ruth R."/>
            <person name="San Lucas F."/>
            <person name="Warren J."/>
            <person name="Zhang J."/>
            <person name="Zhao Z."/>
            <person name="Zhou C."/>
            <person name="Zhu D."/>
            <person name="Lee S."/>
            <person name="Bess C."/>
            <person name="Blankenburg K."/>
            <person name="Forbes L."/>
            <person name="Fu Q."/>
            <person name="Gubbala S."/>
            <person name="Hirani K."/>
            <person name="Jayaseelan J.C."/>
            <person name="Lara F."/>
            <person name="Munidasa M."/>
            <person name="Palculict T."/>
            <person name="Patil S."/>
            <person name="Pu L.-L."/>
            <person name="Saada N."/>
            <person name="Tang L."/>
            <person name="Weissenberger G."/>
            <person name="Zhu Y."/>
            <person name="Hemphill L."/>
            <person name="Shang Y."/>
            <person name="Youmans B."/>
            <person name="Ayvaz T."/>
            <person name="Ross M."/>
            <person name="Santibanez J."/>
            <person name="Aqrawi P."/>
            <person name="Gross S."/>
            <person name="Joshi V."/>
            <person name="Fowler G."/>
            <person name="Nazareth L."/>
            <person name="Reid J."/>
            <person name="Worley K."/>
            <person name="Petrosino J."/>
            <person name="Highlander S."/>
            <person name="Gibbs R."/>
        </authorList>
    </citation>
    <scope>NUCLEOTIDE SEQUENCE [LARGE SCALE GENOMIC DNA]</scope>
    <source>
        <strain evidence="1 2">DSM 16608</strain>
    </source>
</reference>
<name>F0F3L4_9BACT</name>
<dbReference type="AlphaFoldDB" id="F0F3L4"/>
<keyword evidence="2" id="KW-1185">Reference proteome</keyword>
<dbReference type="Proteomes" id="UP000005697">
    <property type="component" value="Unassembled WGS sequence"/>
</dbReference>
<comment type="caution">
    <text evidence="1">The sequence shown here is derived from an EMBL/GenBank/DDBJ whole genome shotgun (WGS) entry which is preliminary data.</text>
</comment>
<dbReference type="EMBL" id="AEWX01000001">
    <property type="protein sequence ID" value="EGC21430.1"/>
    <property type="molecule type" value="Genomic_DNA"/>
</dbReference>
<accession>F0F3L4</accession>
<organism evidence="1 2">
    <name type="scientific">Prevotella multiformis DSM 16608</name>
    <dbReference type="NCBI Taxonomy" id="888743"/>
    <lineage>
        <taxon>Bacteria</taxon>
        <taxon>Pseudomonadati</taxon>
        <taxon>Bacteroidota</taxon>
        <taxon>Bacteroidia</taxon>
        <taxon>Bacteroidales</taxon>
        <taxon>Prevotellaceae</taxon>
        <taxon>Prevotella</taxon>
    </lineage>
</organism>
<protein>
    <submittedName>
        <fullName evidence="1">Uncharacterized protein</fullName>
    </submittedName>
</protein>
<sequence>MVRSETQERRDDTDGFVHKQPFRRTKDRASLRFCVYRTDLFSGRAST</sequence>
<dbReference type="HOGENOM" id="CLU_3171661_0_0_10"/>
<evidence type="ECO:0000313" key="1">
    <source>
        <dbReference type="EMBL" id="EGC21430.1"/>
    </source>
</evidence>
<proteinExistence type="predicted"/>
<evidence type="ECO:0000313" key="2">
    <source>
        <dbReference type="Proteomes" id="UP000005697"/>
    </source>
</evidence>